<keyword evidence="2" id="KW-1185">Reference proteome</keyword>
<gene>
    <name evidence="1" type="ORF">PPRIM_AZ9-3.1.T0620008</name>
</gene>
<accession>A0A8S1MG72</accession>
<proteinExistence type="predicted"/>
<protein>
    <submittedName>
        <fullName evidence="1">Uncharacterized protein</fullName>
    </submittedName>
</protein>
<dbReference type="AlphaFoldDB" id="A0A8S1MG72"/>
<evidence type="ECO:0000313" key="1">
    <source>
        <dbReference type="EMBL" id="CAD8079407.1"/>
    </source>
</evidence>
<dbReference type="EMBL" id="CAJJDM010000063">
    <property type="protein sequence ID" value="CAD8079407.1"/>
    <property type="molecule type" value="Genomic_DNA"/>
</dbReference>
<organism evidence="1 2">
    <name type="scientific">Paramecium primaurelia</name>
    <dbReference type="NCBI Taxonomy" id="5886"/>
    <lineage>
        <taxon>Eukaryota</taxon>
        <taxon>Sar</taxon>
        <taxon>Alveolata</taxon>
        <taxon>Ciliophora</taxon>
        <taxon>Intramacronucleata</taxon>
        <taxon>Oligohymenophorea</taxon>
        <taxon>Peniculida</taxon>
        <taxon>Parameciidae</taxon>
        <taxon>Paramecium</taxon>
    </lineage>
</organism>
<sequence length="67" mass="7716">MQSLVIFCETSLFRLDINCSCILLPNFTKSLISINRNYNQLTKILKHGLIATILPIERRKIVIQSLI</sequence>
<dbReference type="Proteomes" id="UP000688137">
    <property type="component" value="Unassembled WGS sequence"/>
</dbReference>
<comment type="caution">
    <text evidence="1">The sequence shown here is derived from an EMBL/GenBank/DDBJ whole genome shotgun (WGS) entry which is preliminary data.</text>
</comment>
<name>A0A8S1MG72_PARPR</name>
<evidence type="ECO:0000313" key="2">
    <source>
        <dbReference type="Proteomes" id="UP000688137"/>
    </source>
</evidence>
<reference evidence="1" key="1">
    <citation type="submission" date="2021-01" db="EMBL/GenBank/DDBJ databases">
        <authorList>
            <consortium name="Genoscope - CEA"/>
            <person name="William W."/>
        </authorList>
    </citation>
    <scope>NUCLEOTIDE SEQUENCE</scope>
</reference>